<dbReference type="InterPro" id="IPR036259">
    <property type="entry name" value="MFS_trans_sf"/>
</dbReference>
<name>A0A172TPY4_9BACL</name>
<keyword evidence="2" id="KW-1133">Transmembrane helix</keyword>
<feature type="transmembrane region" description="Helical" evidence="2">
    <location>
        <begin position="23"/>
        <end position="48"/>
    </location>
</feature>
<dbReference type="InterPro" id="IPR052528">
    <property type="entry name" value="Sugar_transport-like"/>
</dbReference>
<dbReference type="EMBL" id="CP011388">
    <property type="protein sequence ID" value="ANE49121.1"/>
    <property type="molecule type" value="Genomic_DNA"/>
</dbReference>
<feature type="transmembrane region" description="Helical" evidence="2">
    <location>
        <begin position="54"/>
        <end position="75"/>
    </location>
</feature>
<comment type="subcellular location">
    <subcellularLocation>
        <location evidence="1">Cell membrane</location>
        <topology evidence="1">Multi-pass membrane protein</topology>
    </subcellularLocation>
</comment>
<dbReference type="Pfam" id="PF07690">
    <property type="entry name" value="MFS_1"/>
    <property type="match status" value="1"/>
</dbReference>
<keyword evidence="4" id="KW-1185">Reference proteome</keyword>
<reference evidence="3 4" key="1">
    <citation type="submission" date="2015-01" db="EMBL/GenBank/DDBJ databases">
        <title>Paenibacillus swuensis/DY6/whole genome sequencing.</title>
        <authorList>
            <person name="Kim M.K."/>
            <person name="Srinivasan S."/>
            <person name="Lee J.-J."/>
        </authorList>
    </citation>
    <scope>NUCLEOTIDE SEQUENCE [LARGE SCALE GENOMIC DNA]</scope>
    <source>
        <strain evidence="3 4">DY6</strain>
    </source>
</reference>
<dbReference type="PATRIC" id="fig|1178515.4.peg.4570"/>
<feature type="transmembrane region" description="Helical" evidence="2">
    <location>
        <begin position="177"/>
        <end position="200"/>
    </location>
</feature>
<evidence type="ECO:0000313" key="4">
    <source>
        <dbReference type="Proteomes" id="UP000076927"/>
    </source>
</evidence>
<feature type="transmembrane region" description="Helical" evidence="2">
    <location>
        <begin position="290"/>
        <end position="307"/>
    </location>
</feature>
<protein>
    <submittedName>
        <fullName evidence="3">MFS transporter</fullName>
    </submittedName>
</protein>
<accession>A0A172TPY4</accession>
<dbReference type="PANTHER" id="PTHR23526">
    <property type="entry name" value="INTEGRAL MEMBRANE TRANSPORT PROTEIN-RELATED"/>
    <property type="match status" value="1"/>
</dbReference>
<keyword evidence="2" id="KW-0812">Transmembrane</keyword>
<evidence type="ECO:0000313" key="3">
    <source>
        <dbReference type="EMBL" id="ANE49121.1"/>
    </source>
</evidence>
<dbReference type="PANTHER" id="PTHR23526:SF2">
    <property type="entry name" value="MAJOR FACILITATOR SUPERFAMILY (MFS) PROFILE DOMAIN-CONTAINING PROTEIN"/>
    <property type="match status" value="1"/>
</dbReference>
<feature type="transmembrane region" description="Helical" evidence="2">
    <location>
        <begin position="359"/>
        <end position="377"/>
    </location>
</feature>
<dbReference type="InterPro" id="IPR011701">
    <property type="entry name" value="MFS"/>
</dbReference>
<feature type="transmembrane region" description="Helical" evidence="2">
    <location>
        <begin position="313"/>
        <end position="330"/>
    </location>
</feature>
<evidence type="ECO:0000256" key="1">
    <source>
        <dbReference type="ARBA" id="ARBA00004651"/>
    </source>
</evidence>
<feature type="transmembrane region" description="Helical" evidence="2">
    <location>
        <begin position="227"/>
        <end position="254"/>
    </location>
</feature>
<feature type="transmembrane region" description="Helical" evidence="2">
    <location>
        <begin position="147"/>
        <end position="171"/>
    </location>
</feature>
<feature type="transmembrane region" description="Helical" evidence="2">
    <location>
        <begin position="260"/>
        <end position="278"/>
    </location>
</feature>
<dbReference type="Proteomes" id="UP000076927">
    <property type="component" value="Chromosome"/>
</dbReference>
<evidence type="ECO:0000256" key="2">
    <source>
        <dbReference type="SAM" id="Phobius"/>
    </source>
</evidence>
<gene>
    <name evidence="3" type="ORF">SY83_22530</name>
</gene>
<dbReference type="GO" id="GO:0022857">
    <property type="term" value="F:transmembrane transporter activity"/>
    <property type="evidence" value="ECO:0007669"/>
    <property type="project" value="InterPro"/>
</dbReference>
<proteinExistence type="predicted"/>
<dbReference type="GO" id="GO:0005886">
    <property type="term" value="C:plasma membrane"/>
    <property type="evidence" value="ECO:0007669"/>
    <property type="project" value="UniProtKB-SubCell"/>
</dbReference>
<dbReference type="KEGG" id="pswu:SY83_22530"/>
<feature type="transmembrane region" description="Helical" evidence="2">
    <location>
        <begin position="383"/>
        <end position="403"/>
    </location>
</feature>
<feature type="transmembrane region" description="Helical" evidence="2">
    <location>
        <begin position="87"/>
        <end position="106"/>
    </location>
</feature>
<organism evidence="3 4">
    <name type="scientific">Paenibacillus swuensis</name>
    <dbReference type="NCBI Taxonomy" id="1178515"/>
    <lineage>
        <taxon>Bacteria</taxon>
        <taxon>Bacillati</taxon>
        <taxon>Bacillota</taxon>
        <taxon>Bacilli</taxon>
        <taxon>Bacillales</taxon>
        <taxon>Paenibacillaceae</taxon>
        <taxon>Paenibacillus</taxon>
    </lineage>
</organism>
<keyword evidence="2" id="KW-0472">Membrane</keyword>
<dbReference type="Gene3D" id="1.20.1250.20">
    <property type="entry name" value="MFS general substrate transporter like domains"/>
    <property type="match status" value="1"/>
</dbReference>
<dbReference type="STRING" id="1178515.SY83_22530"/>
<dbReference type="SUPFAM" id="SSF103473">
    <property type="entry name" value="MFS general substrate transporter"/>
    <property type="match status" value="1"/>
</dbReference>
<sequence>METRHGHADGAKHHKGKLDSQSIILLLVHGLFSIANALSGTFVNVYIWKAKSDFALIGWFALIQQLTMAITFWVAGKWVKEHNKMNSLRAGIALSAVFYLMVLWLGQGAVTYIWLLGIVQGMASGCFWLAFNVVYFEVTDPDNRDQFNGWAGIIGSSSGILTPWLSGYFIAKMGDSGGYRFIFSLSLVIFFVGVIVSFFLKKRKVSGTYYWIQAIKDLRRKNNPWRLVVPALSAQGIREGVFGFIIGLLVYIATKKELQLGNFTLITSAVAFVSFLLLGRWLKRRYRGPAMLLGTVMMSAVILPLFWKLNYFTLLIFGIGTALFMPLYTIPMTSSVFDLIGGNAETAQARVEYIVLRELALCGGRVVGTLVFIIVVSQTTSPFIMNILLLCIGSAPIATWILMRGCLAPRKG</sequence>
<feature type="transmembrane region" description="Helical" evidence="2">
    <location>
        <begin position="112"/>
        <end position="135"/>
    </location>
</feature>
<dbReference type="AlphaFoldDB" id="A0A172TPY4"/>